<dbReference type="InterPro" id="IPR039561">
    <property type="entry name" value="Peptidase_M15C"/>
</dbReference>
<dbReference type="InterPro" id="IPR036365">
    <property type="entry name" value="PGBD-like_sf"/>
</dbReference>
<dbReference type="CDD" id="cd14845">
    <property type="entry name" value="L-Ala-D-Glu_peptidase_like"/>
    <property type="match status" value="1"/>
</dbReference>
<protein>
    <submittedName>
        <fullName evidence="3">Cell wall biogenesis protein</fullName>
    </submittedName>
</protein>
<dbReference type="Gene3D" id="1.10.101.10">
    <property type="entry name" value="PGBD-like superfamily/PGBD"/>
    <property type="match status" value="2"/>
</dbReference>
<proteinExistence type="predicted"/>
<dbReference type="OrthoDB" id="9799970at2"/>
<dbReference type="InterPro" id="IPR036366">
    <property type="entry name" value="PGBDSf"/>
</dbReference>
<dbReference type="RefSeq" id="WP_112883437.1">
    <property type="nucleotide sequence ID" value="NZ_QLUW01000003.1"/>
</dbReference>
<accession>A0A328U073</accession>
<feature type="domain" description="Peptidase M15C" evidence="2">
    <location>
        <begin position="199"/>
        <end position="258"/>
    </location>
</feature>
<dbReference type="Pfam" id="PF01471">
    <property type="entry name" value="PG_binding_1"/>
    <property type="match status" value="2"/>
</dbReference>
<dbReference type="SUPFAM" id="SSF55166">
    <property type="entry name" value="Hedgehog/DD-peptidase"/>
    <property type="match status" value="1"/>
</dbReference>
<dbReference type="Pfam" id="PF13539">
    <property type="entry name" value="Peptidase_M15_4"/>
    <property type="match status" value="1"/>
</dbReference>
<dbReference type="Proteomes" id="UP000249260">
    <property type="component" value="Unassembled WGS sequence"/>
</dbReference>
<gene>
    <name evidence="3" type="ORF">DL346_17485</name>
</gene>
<evidence type="ECO:0000313" key="3">
    <source>
        <dbReference type="EMBL" id="RAP75173.1"/>
    </source>
</evidence>
<name>A0A328U073_9BACL</name>
<evidence type="ECO:0000259" key="1">
    <source>
        <dbReference type="Pfam" id="PF01471"/>
    </source>
</evidence>
<dbReference type="SUPFAM" id="SSF47090">
    <property type="entry name" value="PGBD-like"/>
    <property type="match status" value="2"/>
</dbReference>
<comment type="caution">
    <text evidence="3">The sequence shown here is derived from an EMBL/GenBank/DDBJ whole genome shotgun (WGS) entry which is preliminary data.</text>
</comment>
<organism evidence="3 4">
    <name type="scientific">Paenibacillus montanisoli</name>
    <dbReference type="NCBI Taxonomy" id="2081970"/>
    <lineage>
        <taxon>Bacteria</taxon>
        <taxon>Bacillati</taxon>
        <taxon>Bacillota</taxon>
        <taxon>Bacilli</taxon>
        <taxon>Bacillales</taxon>
        <taxon>Paenibacillaceae</taxon>
        <taxon>Paenibacillus</taxon>
    </lineage>
</organism>
<keyword evidence="4" id="KW-1185">Reference proteome</keyword>
<evidence type="ECO:0000313" key="4">
    <source>
        <dbReference type="Proteomes" id="UP000249260"/>
    </source>
</evidence>
<feature type="domain" description="Peptidoglycan binding-like" evidence="1">
    <location>
        <begin position="72"/>
        <end position="126"/>
    </location>
</feature>
<sequence>MSTLPIIQLGSTGYYVRLYQMNLNGLALNYNGFAIDGNFDIKTSNATKNFQDRFDLVSDGIVGPDTWKVLTENVKAVQKLLNSRGYRAGYPDGWFGANTTQAVQQFQRDNGLYPSGIVEPRTRRRLFDPHPKHSYEVRPSSNDLSSLNPHVAALARRFLDLTRQNQLDVRITYAFRSWDDQDRLFAQGRWLPGDIVTNARGGDSYHNWGLAFDAAPYENGEITTDNEKFIKMGRLGQQVGLEWGGTFKSIVDYPHFQYTFGLKTWDLLNGVTPPA</sequence>
<dbReference type="EMBL" id="QLUW01000003">
    <property type="protein sequence ID" value="RAP75173.1"/>
    <property type="molecule type" value="Genomic_DNA"/>
</dbReference>
<evidence type="ECO:0000259" key="2">
    <source>
        <dbReference type="Pfam" id="PF13539"/>
    </source>
</evidence>
<dbReference type="InterPro" id="IPR009045">
    <property type="entry name" value="Zn_M74/Hedgehog-like"/>
</dbReference>
<reference evidence="3 4" key="1">
    <citation type="submission" date="2018-06" db="EMBL/GenBank/DDBJ databases">
        <title>Paenibacillus montanisoli sp. nov., isolated from mountain area soil.</title>
        <authorList>
            <person name="Wu M."/>
        </authorList>
    </citation>
    <scope>NUCLEOTIDE SEQUENCE [LARGE SCALE GENOMIC DNA]</scope>
    <source>
        <strain evidence="3 4">RA17</strain>
    </source>
</reference>
<dbReference type="AlphaFoldDB" id="A0A328U073"/>
<dbReference type="GO" id="GO:0008233">
    <property type="term" value="F:peptidase activity"/>
    <property type="evidence" value="ECO:0007669"/>
    <property type="project" value="InterPro"/>
</dbReference>
<feature type="domain" description="Peptidoglycan binding-like" evidence="1">
    <location>
        <begin position="16"/>
        <end position="70"/>
    </location>
</feature>
<dbReference type="Gene3D" id="3.30.1380.10">
    <property type="match status" value="1"/>
</dbReference>
<dbReference type="InterPro" id="IPR002477">
    <property type="entry name" value="Peptidoglycan-bd-like"/>
</dbReference>